<dbReference type="InterPro" id="IPR000086">
    <property type="entry name" value="NUDIX_hydrolase_dom"/>
</dbReference>
<protein>
    <submittedName>
        <fullName evidence="5">NADH pyrophosphatase</fullName>
    </submittedName>
</protein>
<dbReference type="PANTHER" id="PTHR43046">
    <property type="entry name" value="GDP-MANNOSE MANNOSYL HYDROLASE"/>
    <property type="match status" value="1"/>
</dbReference>
<evidence type="ECO:0000256" key="2">
    <source>
        <dbReference type="ARBA" id="ARBA00022801"/>
    </source>
</evidence>
<keyword evidence="2 3" id="KW-0378">Hydrolase</keyword>
<proteinExistence type="inferred from homology"/>
<dbReference type="Pfam" id="PF00293">
    <property type="entry name" value="NUDIX"/>
    <property type="match status" value="1"/>
</dbReference>
<dbReference type="Gene3D" id="3.90.79.10">
    <property type="entry name" value="Nucleoside Triphosphate Pyrophosphohydrolase"/>
    <property type="match status" value="1"/>
</dbReference>
<dbReference type="GO" id="GO:0016787">
    <property type="term" value="F:hydrolase activity"/>
    <property type="evidence" value="ECO:0007669"/>
    <property type="project" value="UniProtKB-KW"/>
</dbReference>
<dbReference type="PRINTS" id="PR00502">
    <property type="entry name" value="NUDIXFAMILY"/>
</dbReference>
<dbReference type="AlphaFoldDB" id="A0A078MIB9"/>
<dbReference type="InterPro" id="IPR020476">
    <property type="entry name" value="Nudix_hydrolase"/>
</dbReference>
<evidence type="ECO:0000256" key="1">
    <source>
        <dbReference type="ARBA" id="ARBA00001946"/>
    </source>
</evidence>
<dbReference type="PROSITE" id="PS00893">
    <property type="entry name" value="NUDIX_BOX"/>
    <property type="match status" value="1"/>
</dbReference>
<gene>
    <name evidence="5" type="primary">nudC</name>
    <name evidence="5" type="ORF">BN1050_02764</name>
</gene>
<dbReference type="PANTHER" id="PTHR43046:SF14">
    <property type="entry name" value="MUTT_NUDIX FAMILY PROTEIN"/>
    <property type="match status" value="1"/>
</dbReference>
<dbReference type="HOGENOM" id="CLU_037162_20_5_9"/>
<comment type="cofactor">
    <cofactor evidence="1">
        <name>Mg(2+)</name>
        <dbReference type="ChEBI" id="CHEBI:18420"/>
    </cofactor>
</comment>
<evidence type="ECO:0000256" key="3">
    <source>
        <dbReference type="RuleBase" id="RU003476"/>
    </source>
</evidence>
<feature type="domain" description="Nudix hydrolase" evidence="4">
    <location>
        <begin position="22"/>
        <end position="151"/>
    </location>
</feature>
<organism evidence="5">
    <name type="scientific">Metalysinibacillus saudimassiliensis</name>
    <dbReference type="NCBI Taxonomy" id="1461583"/>
    <lineage>
        <taxon>Bacteria</taxon>
        <taxon>Bacillati</taxon>
        <taxon>Bacillota</taxon>
        <taxon>Bacilli</taxon>
        <taxon>Bacillales</taxon>
        <taxon>Caryophanaceae</taxon>
        <taxon>Metalysinibacillus</taxon>
    </lineage>
</organism>
<dbReference type="InterPro" id="IPR015797">
    <property type="entry name" value="NUDIX_hydrolase-like_dom_sf"/>
</dbReference>
<dbReference type="SUPFAM" id="SSF55811">
    <property type="entry name" value="Nudix"/>
    <property type="match status" value="1"/>
</dbReference>
<evidence type="ECO:0000313" key="5">
    <source>
        <dbReference type="EMBL" id="CEA06014.1"/>
    </source>
</evidence>
<name>A0A078MIB9_9BACL</name>
<sequence>MLIAYNRSIGIGGMNMSKNRGKVWLGAAGLVINDKGEWLVVKKAYSGLKGRWSLPAGFVDAGETADQAVVREIKEETGIDCQVEGLIGFRTGVIRDDISDNMAIFLAQPRHQHITVARNELLEVAWLTPTALIADNLTSEMLLEMAKNTYQQQKFMENLNVKPDPVFDYTNYKLFF</sequence>
<comment type="similarity">
    <text evidence="3">Belongs to the Nudix hydrolase family.</text>
</comment>
<evidence type="ECO:0000259" key="4">
    <source>
        <dbReference type="PROSITE" id="PS51462"/>
    </source>
</evidence>
<dbReference type="EMBL" id="LN483081">
    <property type="protein sequence ID" value="CEA06014.1"/>
    <property type="molecule type" value="Genomic_DNA"/>
</dbReference>
<reference evidence="5" key="1">
    <citation type="submission" date="2014-07" db="EMBL/GenBank/DDBJ databases">
        <authorList>
            <person name="Urmite Genomes Urmite Genomes"/>
        </authorList>
    </citation>
    <scope>NUCLEOTIDE SEQUENCE</scope>
    <source>
        <strain evidence="5">13S34_air</strain>
    </source>
</reference>
<dbReference type="PROSITE" id="PS51462">
    <property type="entry name" value="NUDIX"/>
    <property type="match status" value="1"/>
</dbReference>
<dbReference type="PATRIC" id="fig|1461583.4.peg.2649"/>
<dbReference type="InterPro" id="IPR020084">
    <property type="entry name" value="NUDIX_hydrolase_CS"/>
</dbReference>
<accession>A0A078MIB9</accession>